<organism evidence="2 3">
    <name type="scientific">Ganoderma sinense ZZ0214-1</name>
    <dbReference type="NCBI Taxonomy" id="1077348"/>
    <lineage>
        <taxon>Eukaryota</taxon>
        <taxon>Fungi</taxon>
        <taxon>Dikarya</taxon>
        <taxon>Basidiomycota</taxon>
        <taxon>Agaricomycotina</taxon>
        <taxon>Agaricomycetes</taxon>
        <taxon>Polyporales</taxon>
        <taxon>Polyporaceae</taxon>
        <taxon>Ganoderma</taxon>
    </lineage>
</organism>
<gene>
    <name evidence="2" type="ORF">GSI_03641</name>
</gene>
<name>A0A2G8SJI7_9APHY</name>
<accession>A0A2G8SJI7</accession>
<comment type="caution">
    <text evidence="2">The sequence shown here is derived from an EMBL/GenBank/DDBJ whole genome shotgun (WGS) entry which is preliminary data.</text>
</comment>
<dbReference type="AlphaFoldDB" id="A0A2G8SJI7"/>
<evidence type="ECO:0008006" key="4">
    <source>
        <dbReference type="Google" id="ProtNLM"/>
    </source>
</evidence>
<reference evidence="2 3" key="1">
    <citation type="journal article" date="2015" name="Sci. Rep.">
        <title>Chromosome-level genome map provides insights into diverse defense mechanisms in the medicinal fungus Ganoderma sinense.</title>
        <authorList>
            <person name="Zhu Y."/>
            <person name="Xu J."/>
            <person name="Sun C."/>
            <person name="Zhou S."/>
            <person name="Xu H."/>
            <person name="Nelson D.R."/>
            <person name="Qian J."/>
            <person name="Song J."/>
            <person name="Luo H."/>
            <person name="Xiang L."/>
            <person name="Li Y."/>
            <person name="Xu Z."/>
            <person name="Ji A."/>
            <person name="Wang L."/>
            <person name="Lu S."/>
            <person name="Hayward A."/>
            <person name="Sun W."/>
            <person name="Li X."/>
            <person name="Schwartz D.C."/>
            <person name="Wang Y."/>
            <person name="Chen S."/>
        </authorList>
    </citation>
    <scope>NUCLEOTIDE SEQUENCE [LARGE SCALE GENOMIC DNA]</scope>
    <source>
        <strain evidence="2 3">ZZ0214-1</strain>
    </source>
</reference>
<dbReference type="InterPro" id="IPR037176">
    <property type="entry name" value="Osmotin/thaumatin-like_sf"/>
</dbReference>
<protein>
    <recommendedName>
        <fullName evidence="4">Transporter</fullName>
    </recommendedName>
</protein>
<feature type="signal peptide" evidence="1">
    <location>
        <begin position="1"/>
        <end position="21"/>
    </location>
</feature>
<keyword evidence="1" id="KW-0732">Signal</keyword>
<dbReference type="OrthoDB" id="3342934at2759"/>
<dbReference type="STRING" id="1077348.A0A2G8SJI7"/>
<evidence type="ECO:0000256" key="1">
    <source>
        <dbReference type="SAM" id="SignalP"/>
    </source>
</evidence>
<keyword evidence="3" id="KW-1185">Reference proteome</keyword>
<feature type="chain" id="PRO_5013735348" description="Transporter" evidence="1">
    <location>
        <begin position="22"/>
        <end position="153"/>
    </location>
</feature>
<evidence type="ECO:0000313" key="2">
    <source>
        <dbReference type="EMBL" id="PIL33934.1"/>
    </source>
</evidence>
<evidence type="ECO:0000313" key="3">
    <source>
        <dbReference type="Proteomes" id="UP000230002"/>
    </source>
</evidence>
<dbReference type="Proteomes" id="UP000230002">
    <property type="component" value="Unassembled WGS sequence"/>
</dbReference>
<dbReference type="EMBL" id="AYKW01000006">
    <property type="protein sequence ID" value="PIL33934.1"/>
    <property type="molecule type" value="Genomic_DNA"/>
</dbReference>
<sequence length="153" mass="15574">MQLSLPTAAVALAVFASTVVGQETHLINLVNQCGYGTPVLVLANNGTVVSTGSSFLSKGPIHGIAYLQVSDDCGPGGQNCTIVDTLLANSGSSVGIRVSNPFAFNVPVGFSYYYGEGHDGYGSFCLAAGCDGAGVFVNVTAPGATMRITFCPE</sequence>
<proteinExistence type="predicted"/>
<dbReference type="SUPFAM" id="SSF49870">
    <property type="entry name" value="Osmotin, thaumatin-like protein"/>
    <property type="match status" value="1"/>
</dbReference>